<feature type="transmembrane region" description="Helical" evidence="10">
    <location>
        <begin position="12"/>
        <end position="32"/>
    </location>
</feature>
<evidence type="ECO:0000256" key="1">
    <source>
        <dbReference type="ARBA" id="ARBA00004651"/>
    </source>
</evidence>
<dbReference type="InterPro" id="IPR004089">
    <property type="entry name" value="MCPsignal_dom"/>
</dbReference>
<evidence type="ECO:0000256" key="6">
    <source>
        <dbReference type="ARBA" id="ARBA00023136"/>
    </source>
</evidence>
<dbReference type="GO" id="GO:0006935">
    <property type="term" value="P:chemotaxis"/>
    <property type="evidence" value="ECO:0007669"/>
    <property type="project" value="UniProtKB-KW"/>
</dbReference>
<dbReference type="AlphaFoldDB" id="A0A162LHM0"/>
<comment type="subcellular location">
    <subcellularLocation>
        <location evidence="1">Cell membrane</location>
        <topology evidence="1">Multi-pass membrane protein</topology>
    </subcellularLocation>
</comment>
<dbReference type="GO" id="GO:0005886">
    <property type="term" value="C:plasma membrane"/>
    <property type="evidence" value="ECO:0007669"/>
    <property type="project" value="UniProtKB-SubCell"/>
</dbReference>
<keyword evidence="3" id="KW-0145">Chemotaxis</keyword>
<keyword evidence="7 9" id="KW-0807">Transducer</keyword>
<organism evidence="13 15">
    <name type="scientific">Clostridium coskatii</name>
    <dbReference type="NCBI Taxonomy" id="1705578"/>
    <lineage>
        <taxon>Bacteria</taxon>
        <taxon>Bacillati</taxon>
        <taxon>Bacillota</taxon>
        <taxon>Clostridia</taxon>
        <taxon>Eubacteriales</taxon>
        <taxon>Clostridiaceae</taxon>
        <taxon>Clostridium</taxon>
    </lineage>
</organism>
<keyword evidence="16" id="KW-1185">Reference proteome</keyword>
<evidence type="ECO:0000256" key="5">
    <source>
        <dbReference type="ARBA" id="ARBA00022989"/>
    </source>
</evidence>
<dbReference type="SUPFAM" id="SSF58104">
    <property type="entry name" value="Methyl-accepting chemotaxis protein (MCP) signaling domain"/>
    <property type="match status" value="1"/>
</dbReference>
<dbReference type="PATRIC" id="fig|1705578.3.peg.4232"/>
<dbReference type="Pfam" id="PF02743">
    <property type="entry name" value="dCache_1"/>
    <property type="match status" value="1"/>
</dbReference>
<evidence type="ECO:0000313" key="16">
    <source>
        <dbReference type="Proteomes" id="UP000093694"/>
    </source>
</evidence>
<evidence type="ECO:0000256" key="4">
    <source>
        <dbReference type="ARBA" id="ARBA00022692"/>
    </source>
</evidence>
<dbReference type="Proteomes" id="UP000093694">
    <property type="component" value="Unassembled WGS sequence"/>
</dbReference>
<dbReference type="Pfam" id="PF00015">
    <property type="entry name" value="MCPsignal"/>
    <property type="match status" value="1"/>
</dbReference>
<keyword evidence="5 10" id="KW-1133">Transmembrane helix</keyword>
<evidence type="ECO:0000313" key="15">
    <source>
        <dbReference type="Proteomes" id="UP000077384"/>
    </source>
</evidence>
<dbReference type="CDD" id="cd18774">
    <property type="entry name" value="PDC2_HK_sensor"/>
    <property type="match status" value="1"/>
</dbReference>
<dbReference type="Proteomes" id="UP000077384">
    <property type="component" value="Unassembled WGS sequence"/>
</dbReference>
<dbReference type="InterPro" id="IPR033479">
    <property type="entry name" value="dCache_1"/>
</dbReference>
<dbReference type="PANTHER" id="PTHR32089">
    <property type="entry name" value="METHYL-ACCEPTING CHEMOTAXIS PROTEIN MCPB"/>
    <property type="match status" value="1"/>
</dbReference>
<evidence type="ECO:0000313" key="13">
    <source>
        <dbReference type="EMBL" id="OAA93626.1"/>
    </source>
</evidence>
<dbReference type="CDD" id="cd06225">
    <property type="entry name" value="HAMP"/>
    <property type="match status" value="1"/>
</dbReference>
<proteinExistence type="inferred from homology"/>
<dbReference type="Gene3D" id="1.10.287.950">
    <property type="entry name" value="Methyl-accepting chemotaxis protein"/>
    <property type="match status" value="1"/>
</dbReference>
<gene>
    <name evidence="13" type="primary">mcpB_11</name>
    <name evidence="14" type="synonym">mcpB_4</name>
    <name evidence="14" type="ORF">CLCOS_18980</name>
    <name evidence="13" type="ORF">WX73_04122</name>
</gene>
<dbReference type="PROSITE" id="PS50111">
    <property type="entry name" value="CHEMOTAXIS_TRANSDUC_2"/>
    <property type="match status" value="1"/>
</dbReference>
<reference evidence="13 15" key="1">
    <citation type="journal article" date="2015" name="Biotechnol. Bioeng.">
        <title>Genome sequence and phenotypic characterization of Caulobacter segnis.</title>
        <authorList>
            <person name="Patel S."/>
            <person name="Fletcher B."/>
            <person name="Scott D.C."/>
            <person name="Ely B."/>
        </authorList>
    </citation>
    <scope>NUCLEOTIDE SEQUENCE [LARGE SCALE GENOMIC DNA]</scope>
    <source>
        <strain evidence="13 15">PS02</strain>
    </source>
</reference>
<dbReference type="CDD" id="cd12913">
    <property type="entry name" value="PDC1_MCP_like"/>
    <property type="match status" value="1"/>
</dbReference>
<evidence type="ECO:0000256" key="10">
    <source>
        <dbReference type="SAM" id="Phobius"/>
    </source>
</evidence>
<dbReference type="SMART" id="SM00304">
    <property type="entry name" value="HAMP"/>
    <property type="match status" value="1"/>
</dbReference>
<evidence type="ECO:0000259" key="11">
    <source>
        <dbReference type="PROSITE" id="PS50111"/>
    </source>
</evidence>
<protein>
    <submittedName>
        <fullName evidence="13">Methyl-accepting chemotaxis protein McpB</fullName>
    </submittedName>
</protein>
<dbReference type="GO" id="GO:0007165">
    <property type="term" value="P:signal transduction"/>
    <property type="evidence" value="ECO:0007669"/>
    <property type="project" value="UniProtKB-KW"/>
</dbReference>
<dbReference type="PANTHER" id="PTHR32089:SF112">
    <property type="entry name" value="LYSOZYME-LIKE PROTEIN-RELATED"/>
    <property type="match status" value="1"/>
</dbReference>
<accession>A0A162LHM0</accession>
<dbReference type="EMBL" id="LROR01000045">
    <property type="protein sequence ID" value="OBR94399.1"/>
    <property type="molecule type" value="Genomic_DNA"/>
</dbReference>
<dbReference type="PROSITE" id="PS50885">
    <property type="entry name" value="HAMP"/>
    <property type="match status" value="1"/>
</dbReference>
<dbReference type="Gene3D" id="1.10.8.500">
    <property type="entry name" value="HAMP domain in histidine kinase"/>
    <property type="match status" value="1"/>
</dbReference>
<dbReference type="EMBL" id="LITQ01000011">
    <property type="protein sequence ID" value="OAA93626.1"/>
    <property type="molecule type" value="Genomic_DNA"/>
</dbReference>
<keyword evidence="6 10" id="KW-0472">Membrane</keyword>
<evidence type="ECO:0000256" key="3">
    <source>
        <dbReference type="ARBA" id="ARBA00022500"/>
    </source>
</evidence>
<dbReference type="SUPFAM" id="SSF103190">
    <property type="entry name" value="Sensory domain-like"/>
    <property type="match status" value="1"/>
</dbReference>
<dbReference type="Pfam" id="PF00672">
    <property type="entry name" value="HAMP"/>
    <property type="match status" value="1"/>
</dbReference>
<feature type="domain" description="Methyl-accepting transducer" evidence="11">
    <location>
        <begin position="383"/>
        <end position="640"/>
    </location>
</feature>
<evidence type="ECO:0000259" key="12">
    <source>
        <dbReference type="PROSITE" id="PS50885"/>
    </source>
</evidence>
<dbReference type="Gene3D" id="3.30.450.20">
    <property type="entry name" value="PAS domain"/>
    <property type="match status" value="2"/>
</dbReference>
<evidence type="ECO:0000256" key="2">
    <source>
        <dbReference type="ARBA" id="ARBA00022475"/>
    </source>
</evidence>
<feature type="transmembrane region" description="Helical" evidence="10">
    <location>
        <begin position="288"/>
        <end position="311"/>
    </location>
</feature>
<dbReference type="SMART" id="SM00283">
    <property type="entry name" value="MA"/>
    <property type="match status" value="1"/>
</dbReference>
<comment type="similarity">
    <text evidence="8">Belongs to the methyl-accepting chemotaxis (MCP) protein family.</text>
</comment>
<feature type="domain" description="HAMP" evidence="12">
    <location>
        <begin position="312"/>
        <end position="364"/>
    </location>
</feature>
<dbReference type="InterPro" id="IPR029151">
    <property type="entry name" value="Sensor-like_sf"/>
</dbReference>
<keyword evidence="2" id="KW-1003">Cell membrane</keyword>
<evidence type="ECO:0000256" key="8">
    <source>
        <dbReference type="ARBA" id="ARBA00029447"/>
    </source>
</evidence>
<evidence type="ECO:0000256" key="7">
    <source>
        <dbReference type="ARBA" id="ARBA00023224"/>
    </source>
</evidence>
<evidence type="ECO:0000313" key="14">
    <source>
        <dbReference type="EMBL" id="OBR94399.1"/>
    </source>
</evidence>
<name>A0A162LHM0_9CLOT</name>
<evidence type="ECO:0000256" key="9">
    <source>
        <dbReference type="PROSITE-ProRule" id="PRU00284"/>
    </source>
</evidence>
<dbReference type="InterPro" id="IPR003660">
    <property type="entry name" value="HAMP_dom"/>
</dbReference>
<sequence>MKIKLNSLKFKGTAIIIIVYFICLLLSSVISFNVCEKILYDQFNQKASISCSNVSNNINNWIEGQGKAIEQMAEDIQFYNNFDATNMKDYLHMKQQSQKYVIAYYVGLSDKRYFGSDNWIPPQGYDVTKQKWYSQAVNENKLVYTKPYIDEATKKSIISILMPIKINGKIVGVIGEDLYLDYLMNITQKYKIGENDYVFLVDADNDFIIHKNKNFLPSSNKNVNMGSVKNYTYTSIANKSKNESKGLIKGKDYDSQNKYFVYDKISSTGWLLVLSIPEIEIIKPLSKLILGFIISFIISIIISSLISIYIINRILKAIFRFKEQTKLLADGDYRETLDIKAKDEIGDLVGSFNTMITKQQKFIKNVKQMIYNLQTENDESDKSICEVTETSKIVTDSMEEISNGSVEQAKNMTITLEKVNSLGKSINNIDSNVRSMVNETNKSKDKNELGLTAARELKAKFEENNNSIRVMSEKVKDLTEKFKYLEDINQVIESISKETNLLSLNASIEAVKVGDAGKGFGVVADEIRKLSNDSSDSSKKIKSAINEIDDIINLVKVQMANTTAISESTNVKLKSTINNFEDVISCSNNLIRQINLLNDETDNMRKSKIEVIENMENVSNISEQQSAASEEVSASMQEQFASMEKISNNIRKINNMSKKLLETIQLFKT</sequence>
<reference evidence="14 16" key="2">
    <citation type="journal article" date="2016" name="Front. Microbiol.">
        <title>Industrial Acetogenic Biocatalysts: A Comparative Metabolic and Genomic Analysis.</title>
        <authorList>
            <person name="Bengelsdorf F."/>
            <person name="Poehlein A."/>
            <person name="Sonja S."/>
            <person name="Erz C."/>
            <person name="Hummel T."/>
            <person name="Hoffmeister S."/>
            <person name="Daniel R."/>
            <person name="Durre P."/>
        </authorList>
    </citation>
    <scope>NUCLEOTIDE SEQUENCE [LARGE SCALE GENOMIC DNA]</scope>
    <source>
        <strain evidence="14 16">PTA-10522</strain>
    </source>
</reference>
<comment type="caution">
    <text evidence="13">The sequence shown here is derived from an EMBL/GenBank/DDBJ whole genome shotgun (WGS) entry which is preliminary data.</text>
</comment>
<dbReference type="RefSeq" id="WP_063600782.1">
    <property type="nucleotide sequence ID" value="NZ_LITQ01000011.1"/>
</dbReference>
<keyword evidence="4 10" id="KW-0812">Transmembrane</keyword>